<name>A0AA38WEN5_9ASTR</name>
<gene>
    <name evidence="2" type="ORF">OSB04_025278</name>
</gene>
<accession>A0AA38WEN5</accession>
<evidence type="ECO:0000313" key="3">
    <source>
        <dbReference type="Proteomes" id="UP001172457"/>
    </source>
</evidence>
<sequence length="208" mass="24362">MWYNRLSEYVIIAMYVDDLNIIGTPGELPKAVEYLKRGFEMKDLGKTKFCLGLQIEHLKDGILVHQETYIEKVLKRFYMDKSYPLSTLWLSLDVEKDHFRPPTDDEDILGPEVPYLSAIGALMFLAGHTRPDISFSLNLLARYSPCPTKRHWNEVNKYSDIFKIRKIWVYILLTHQREVYMVLQMPNTCHITTQIIFKLFNGKVNGNN</sequence>
<feature type="domain" description="Reverse transcriptase Ty1/copia-type" evidence="1">
    <location>
        <begin position="7"/>
        <end position="87"/>
    </location>
</feature>
<dbReference type="Pfam" id="PF07727">
    <property type="entry name" value="RVT_2"/>
    <property type="match status" value="1"/>
</dbReference>
<reference evidence="2" key="1">
    <citation type="submission" date="2023-03" db="EMBL/GenBank/DDBJ databases">
        <title>Chromosome-scale reference genome and RAD-based genetic map of yellow starthistle (Centaurea solstitialis) reveal putative structural variation and QTLs associated with invader traits.</title>
        <authorList>
            <person name="Reatini B."/>
            <person name="Cang F.A."/>
            <person name="Jiang Q."/>
            <person name="Mckibben M.T.W."/>
            <person name="Barker M.S."/>
            <person name="Rieseberg L.H."/>
            <person name="Dlugosch K.M."/>
        </authorList>
    </citation>
    <scope>NUCLEOTIDE SEQUENCE</scope>
    <source>
        <strain evidence="2">CAN-66</strain>
        <tissue evidence="2">Leaf</tissue>
    </source>
</reference>
<protein>
    <recommendedName>
        <fullName evidence="1">Reverse transcriptase Ty1/copia-type domain-containing protein</fullName>
    </recommendedName>
</protein>
<evidence type="ECO:0000313" key="2">
    <source>
        <dbReference type="EMBL" id="KAJ9545571.1"/>
    </source>
</evidence>
<evidence type="ECO:0000259" key="1">
    <source>
        <dbReference type="Pfam" id="PF07727"/>
    </source>
</evidence>
<keyword evidence="3" id="KW-1185">Reference proteome</keyword>
<dbReference type="InterPro" id="IPR013103">
    <property type="entry name" value="RVT_2"/>
</dbReference>
<dbReference type="Proteomes" id="UP001172457">
    <property type="component" value="Chromosome 6"/>
</dbReference>
<dbReference type="EMBL" id="JARYMX010000006">
    <property type="protein sequence ID" value="KAJ9545571.1"/>
    <property type="molecule type" value="Genomic_DNA"/>
</dbReference>
<dbReference type="AlphaFoldDB" id="A0AA38WEN5"/>
<comment type="caution">
    <text evidence="2">The sequence shown here is derived from an EMBL/GenBank/DDBJ whole genome shotgun (WGS) entry which is preliminary data.</text>
</comment>
<organism evidence="2 3">
    <name type="scientific">Centaurea solstitialis</name>
    <name type="common">yellow star-thistle</name>
    <dbReference type="NCBI Taxonomy" id="347529"/>
    <lineage>
        <taxon>Eukaryota</taxon>
        <taxon>Viridiplantae</taxon>
        <taxon>Streptophyta</taxon>
        <taxon>Embryophyta</taxon>
        <taxon>Tracheophyta</taxon>
        <taxon>Spermatophyta</taxon>
        <taxon>Magnoliopsida</taxon>
        <taxon>eudicotyledons</taxon>
        <taxon>Gunneridae</taxon>
        <taxon>Pentapetalae</taxon>
        <taxon>asterids</taxon>
        <taxon>campanulids</taxon>
        <taxon>Asterales</taxon>
        <taxon>Asteraceae</taxon>
        <taxon>Carduoideae</taxon>
        <taxon>Cardueae</taxon>
        <taxon>Centaureinae</taxon>
        <taxon>Centaurea</taxon>
    </lineage>
</organism>
<proteinExistence type="predicted"/>